<evidence type="ECO:0000256" key="2">
    <source>
        <dbReference type="ARBA" id="ARBA00022741"/>
    </source>
</evidence>
<keyword evidence="3 5" id="KW-0067">ATP-binding</keyword>
<proteinExistence type="predicted"/>
<dbReference type="GO" id="GO:0016887">
    <property type="term" value="F:ATP hydrolysis activity"/>
    <property type="evidence" value="ECO:0007669"/>
    <property type="project" value="InterPro"/>
</dbReference>
<protein>
    <submittedName>
        <fullName evidence="5">ABC transporter ATP-binding protein</fullName>
    </submittedName>
</protein>
<dbReference type="SMART" id="SM00382">
    <property type="entry name" value="AAA"/>
    <property type="match status" value="1"/>
</dbReference>
<dbReference type="Proteomes" id="UP000774750">
    <property type="component" value="Unassembled WGS sequence"/>
</dbReference>
<dbReference type="RefSeq" id="WP_204444612.1">
    <property type="nucleotide sequence ID" value="NZ_JACJKY010000003.1"/>
</dbReference>
<evidence type="ECO:0000313" key="6">
    <source>
        <dbReference type="Proteomes" id="UP000774750"/>
    </source>
</evidence>
<dbReference type="Pfam" id="PF00005">
    <property type="entry name" value="ABC_tran"/>
    <property type="match status" value="1"/>
</dbReference>
<reference evidence="5" key="1">
    <citation type="submission" date="2020-08" db="EMBL/GenBank/DDBJ databases">
        <authorList>
            <person name="Cejkova D."/>
            <person name="Kubasova T."/>
            <person name="Jahodarova E."/>
            <person name="Rychlik I."/>
        </authorList>
    </citation>
    <scope>NUCLEOTIDE SEQUENCE</scope>
    <source>
        <strain evidence="5">An559</strain>
    </source>
</reference>
<dbReference type="PROSITE" id="PS50893">
    <property type="entry name" value="ABC_TRANSPORTER_2"/>
    <property type="match status" value="1"/>
</dbReference>
<comment type="caution">
    <text evidence="5">The sequence shown here is derived from an EMBL/GenBank/DDBJ whole genome shotgun (WGS) entry which is preliminary data.</text>
</comment>
<accession>A0A939BDE1</accession>
<evidence type="ECO:0000259" key="4">
    <source>
        <dbReference type="PROSITE" id="PS50893"/>
    </source>
</evidence>
<feature type="domain" description="ABC transporter" evidence="4">
    <location>
        <begin position="1"/>
        <end position="229"/>
    </location>
</feature>
<evidence type="ECO:0000256" key="3">
    <source>
        <dbReference type="ARBA" id="ARBA00022840"/>
    </source>
</evidence>
<organism evidence="5 6">
    <name type="scientific">Merdimmobilis hominis</name>
    <dbReference type="NCBI Taxonomy" id="2897707"/>
    <lineage>
        <taxon>Bacteria</taxon>
        <taxon>Bacillati</taxon>
        <taxon>Bacillota</taxon>
        <taxon>Clostridia</taxon>
        <taxon>Eubacteriales</taxon>
        <taxon>Oscillospiraceae</taxon>
        <taxon>Merdimmobilis</taxon>
    </lineage>
</organism>
<dbReference type="PANTHER" id="PTHR42939:SF3">
    <property type="entry name" value="ABC TRANSPORTER ATP-BINDING COMPONENT"/>
    <property type="match status" value="1"/>
</dbReference>
<evidence type="ECO:0000313" key="5">
    <source>
        <dbReference type="EMBL" id="MBM6920125.1"/>
    </source>
</evidence>
<keyword evidence="2" id="KW-0547">Nucleotide-binding</keyword>
<keyword evidence="1" id="KW-0813">Transport</keyword>
<dbReference type="SUPFAM" id="SSF52540">
    <property type="entry name" value="P-loop containing nucleoside triphosphate hydrolases"/>
    <property type="match status" value="1"/>
</dbReference>
<dbReference type="GO" id="GO:0005524">
    <property type="term" value="F:ATP binding"/>
    <property type="evidence" value="ECO:0007669"/>
    <property type="project" value="UniProtKB-KW"/>
</dbReference>
<sequence>MRLLEVEGLTKKYPKFTLKNVSFSLEQGRIMGLIGKNGAGKSTTLKSMLNMVCPDKGTIKMLGHDFRQDEESCKQNIGVVLGSIQFYQDKKLQTITGVTKRFYQNWDDAAYRKYMSMFELDEQKQVKQLSEGMKVKYLIALALSHDAKLLIFDEPTSGLDPVAREDLLELFQQLVKDGKRSILFSTHITSDLDKCADDITYIKNGEIIASADKASFIQTFQSLKAPGEDSLNLEEIMVRNERGTYNV</sequence>
<dbReference type="InterPro" id="IPR003593">
    <property type="entry name" value="AAA+_ATPase"/>
</dbReference>
<dbReference type="Gene3D" id="3.40.50.300">
    <property type="entry name" value="P-loop containing nucleotide triphosphate hydrolases"/>
    <property type="match status" value="1"/>
</dbReference>
<keyword evidence="6" id="KW-1185">Reference proteome</keyword>
<reference evidence="5" key="2">
    <citation type="journal article" date="2021" name="Sci. Rep.">
        <title>The distribution of antibiotic resistance genes in chicken gut microbiota commensals.</title>
        <authorList>
            <person name="Juricova H."/>
            <person name="Matiasovicova J."/>
            <person name="Kubasova T."/>
            <person name="Cejkova D."/>
            <person name="Rychlik I."/>
        </authorList>
    </citation>
    <scope>NUCLEOTIDE SEQUENCE</scope>
    <source>
        <strain evidence="5">An559</strain>
    </source>
</reference>
<dbReference type="CDD" id="cd03230">
    <property type="entry name" value="ABC_DR_subfamily_A"/>
    <property type="match status" value="1"/>
</dbReference>
<dbReference type="PANTHER" id="PTHR42939">
    <property type="entry name" value="ABC TRANSPORTER ATP-BINDING PROTEIN ALBC-RELATED"/>
    <property type="match status" value="1"/>
</dbReference>
<evidence type="ECO:0000256" key="1">
    <source>
        <dbReference type="ARBA" id="ARBA00022448"/>
    </source>
</evidence>
<dbReference type="InterPro" id="IPR027417">
    <property type="entry name" value="P-loop_NTPase"/>
</dbReference>
<gene>
    <name evidence="5" type="ORF">H6A12_02980</name>
</gene>
<dbReference type="InterPro" id="IPR051782">
    <property type="entry name" value="ABC_Transporter_VariousFunc"/>
</dbReference>
<dbReference type="AlphaFoldDB" id="A0A939BDE1"/>
<name>A0A939BDE1_9FIRM</name>
<dbReference type="InterPro" id="IPR003439">
    <property type="entry name" value="ABC_transporter-like_ATP-bd"/>
</dbReference>
<dbReference type="EMBL" id="JACJKY010000003">
    <property type="protein sequence ID" value="MBM6920125.1"/>
    <property type="molecule type" value="Genomic_DNA"/>
</dbReference>